<name>A0A2I1FXI9_9GLOM</name>
<protein>
    <submittedName>
        <fullName evidence="1">Uncharacterized protein</fullName>
    </submittedName>
</protein>
<gene>
    <name evidence="1" type="ORF">RhiirA4_521593</name>
</gene>
<accession>A0A2I1FXI9</accession>
<evidence type="ECO:0000313" key="2">
    <source>
        <dbReference type="Proteomes" id="UP000234323"/>
    </source>
</evidence>
<dbReference type="AlphaFoldDB" id="A0A2I1FXI9"/>
<reference evidence="1 2" key="1">
    <citation type="submission" date="2015-10" db="EMBL/GenBank/DDBJ databases">
        <title>Genome analyses suggest a sexual origin of heterokaryosis in a supposedly ancient asexual fungus.</title>
        <authorList>
            <person name="Ropars J."/>
            <person name="Sedzielewska K."/>
            <person name="Noel J."/>
            <person name="Charron P."/>
            <person name="Farinelli L."/>
            <person name="Marton T."/>
            <person name="Kruger M."/>
            <person name="Pelin A."/>
            <person name="Brachmann A."/>
            <person name="Corradi N."/>
        </authorList>
    </citation>
    <scope>NUCLEOTIDE SEQUENCE [LARGE SCALE GENOMIC DNA]</scope>
    <source>
        <strain evidence="1 2">A4</strain>
    </source>
</reference>
<sequence>MPLPYSITNFGWHYNEANSDRFFWTYNFLESNLALWNWQGASIVLLICQFQTTYMPAWMPNYYIQSSGRNCGIVLAEPKLNKNLLRLQFPALSCYFLATFSLLSKNIQISNLVRGHGMEIEELEMLFTYKFERNEKVHRDSLNRGATALVRSQQLQHALRILHLAPDQPQGFPEAFEKCAEWVYN</sequence>
<comment type="caution">
    <text evidence="1">The sequence shown here is derived from an EMBL/GenBank/DDBJ whole genome shotgun (WGS) entry which is preliminary data.</text>
</comment>
<keyword evidence="2" id="KW-1185">Reference proteome</keyword>
<dbReference type="VEuPathDB" id="FungiDB:RhiirFUN_014280"/>
<organism evidence="1 2">
    <name type="scientific">Rhizophagus irregularis</name>
    <dbReference type="NCBI Taxonomy" id="588596"/>
    <lineage>
        <taxon>Eukaryota</taxon>
        <taxon>Fungi</taxon>
        <taxon>Fungi incertae sedis</taxon>
        <taxon>Mucoromycota</taxon>
        <taxon>Glomeromycotina</taxon>
        <taxon>Glomeromycetes</taxon>
        <taxon>Glomerales</taxon>
        <taxon>Glomeraceae</taxon>
        <taxon>Rhizophagus</taxon>
    </lineage>
</organism>
<proteinExistence type="predicted"/>
<dbReference type="EMBL" id="LLXI01000051">
    <property type="protein sequence ID" value="PKY39110.1"/>
    <property type="molecule type" value="Genomic_DNA"/>
</dbReference>
<evidence type="ECO:0000313" key="1">
    <source>
        <dbReference type="EMBL" id="PKY39110.1"/>
    </source>
</evidence>
<dbReference type="Proteomes" id="UP000234323">
    <property type="component" value="Unassembled WGS sequence"/>
</dbReference>